<dbReference type="EMBL" id="GDID01006662">
    <property type="protein sequence ID" value="JAP89944.1"/>
    <property type="molecule type" value="Transcribed_RNA"/>
</dbReference>
<feature type="non-terminal residue" evidence="1">
    <location>
        <position position="562"/>
    </location>
</feature>
<reference evidence="1" key="1">
    <citation type="submission" date="2015-07" db="EMBL/GenBank/DDBJ databases">
        <title>Adaptation to a free-living lifestyle via gene acquisitions in the diplomonad Trepomonas sp. PC1.</title>
        <authorList>
            <person name="Xu F."/>
            <person name="Jerlstrom-Hultqvist J."/>
            <person name="Kolisko M."/>
            <person name="Simpson A.G.B."/>
            <person name="Roger A.J."/>
            <person name="Svard S.G."/>
            <person name="Andersson J.O."/>
        </authorList>
    </citation>
    <scope>NUCLEOTIDE SEQUENCE</scope>
    <source>
        <strain evidence="1">PC1</strain>
    </source>
</reference>
<protein>
    <submittedName>
        <fullName evidence="1">Uncharacterized protein</fullName>
    </submittedName>
</protein>
<gene>
    <name evidence="1" type="ORF">TPC1_30561</name>
</gene>
<proteinExistence type="predicted"/>
<dbReference type="AlphaFoldDB" id="A0A146K245"/>
<evidence type="ECO:0000313" key="1">
    <source>
        <dbReference type="EMBL" id="JAP89944.1"/>
    </source>
</evidence>
<feature type="non-terminal residue" evidence="1">
    <location>
        <position position="1"/>
    </location>
</feature>
<organism evidence="1">
    <name type="scientific">Trepomonas sp. PC1</name>
    <dbReference type="NCBI Taxonomy" id="1076344"/>
    <lineage>
        <taxon>Eukaryota</taxon>
        <taxon>Metamonada</taxon>
        <taxon>Diplomonadida</taxon>
        <taxon>Hexamitidae</taxon>
        <taxon>Hexamitinae</taxon>
        <taxon>Trepomonas</taxon>
    </lineage>
</organism>
<sequence>QAITPQLMINNPKPQIEQNVTVDCYSNPDQINLSEGKVRKWIQHSEISEPSMVRILQIPGLELLYYGCKCYKLVGEYAESFDYQYSNSYFPNLCISYLFNRTKGGYSQKFEFETCDSTISGTRLSNSVYSGQFDLTDTIQIKSLFSKLDLALNARTQKTCINCPSKGAAKFATVPILYKCSKRFRKPGNTKLAKHLGKTGRLSPLRTTNLDMVQKRFYDEVLRFGKNLERLKPGFSPKTFQSRYGLKLYEAFMRMARCTVSKICFKKCHLSSRNLRLKTRDLAKPVSRQRLFGVFTNKINTNAKRIDTKVREAKMKWRIYKNHLVQKRWPKQLENSQNSQIYEQQIRQYVCSSQIQSLTNEIATEKLISESICRDQSVNQCSVAQIKVNPSQNIYFEQTFEVQTLFSSDISKTQTFYVKIENEINLERERVLYDGQCELPNANWTLPTINLHALSSIFKQFLIRKKQHNKTYILHKTIQKKTILTLQTMHRCNKMMREANNKLKKIKMCGQSLQMMKNNLMDKKVKNFFRFQIFSTTQQLHDQRVKTLTLIQISLSTQCVNF</sequence>
<accession>A0A146K245</accession>
<name>A0A146K245_9EUKA</name>